<proteinExistence type="predicted"/>
<dbReference type="Pfam" id="PF21948">
    <property type="entry name" value="LplA-B_cat"/>
    <property type="match status" value="1"/>
</dbReference>
<keyword evidence="2" id="KW-0436">Ligase</keyword>
<accession>A0A0R2L884</accession>
<dbReference type="GO" id="GO:0016740">
    <property type="term" value="F:transferase activity"/>
    <property type="evidence" value="ECO:0007669"/>
    <property type="project" value="UniProtKB-ARBA"/>
</dbReference>
<sequence>MKPGDHMTDALSLAPTTMLLSQHFNQADGLATFSHMNALLSLIEHEQQPLLHFWMLDNNVIMGLRDADLPHLDDAYQVLTDHGYVGFIRNSGGLAVVADPGVLNISLFFPPSLLKMGVDEAYEQMKLLVDRAFPELPIVAGEVPRSYCPGTYDLSVNGHKIAGMSQRRRNGGIVIMLYLSVVGNQNARAQLVHDFYTVGLGHEENKWDFPDVDPGTMMNVGDLLPQALTIEDTKQRFIDAAKQSGTFLAEQHLADLMQEPEYAARMKFEAERLQQHQPNINE</sequence>
<dbReference type="GO" id="GO:0016874">
    <property type="term" value="F:ligase activity"/>
    <property type="evidence" value="ECO:0007669"/>
    <property type="project" value="UniProtKB-KW"/>
</dbReference>
<dbReference type="Proteomes" id="UP000051139">
    <property type="component" value="Unassembled WGS sequence"/>
</dbReference>
<dbReference type="PATRIC" id="fig|348151.3.peg.1697"/>
<reference evidence="2 3" key="1">
    <citation type="journal article" date="2015" name="Genome Announc.">
        <title>Expanding the biotechnology potential of lactobacilli through comparative genomics of 213 strains and associated genera.</title>
        <authorList>
            <person name="Sun Z."/>
            <person name="Harris H.M."/>
            <person name="McCann A."/>
            <person name="Guo C."/>
            <person name="Argimon S."/>
            <person name="Zhang W."/>
            <person name="Yang X."/>
            <person name="Jeffery I.B."/>
            <person name="Cooney J.C."/>
            <person name="Kagawa T.F."/>
            <person name="Liu W."/>
            <person name="Song Y."/>
            <person name="Salvetti E."/>
            <person name="Wrobel A."/>
            <person name="Rasinkangas P."/>
            <person name="Parkhill J."/>
            <person name="Rea M.C."/>
            <person name="O'Sullivan O."/>
            <person name="Ritari J."/>
            <person name="Douillard F.P."/>
            <person name="Paul Ross R."/>
            <person name="Yang R."/>
            <person name="Briner A.E."/>
            <person name="Felis G.E."/>
            <person name="de Vos W.M."/>
            <person name="Barrangou R."/>
            <person name="Klaenhammer T.R."/>
            <person name="Caufield P.W."/>
            <person name="Cui Y."/>
            <person name="Zhang H."/>
            <person name="O'Toole P.W."/>
        </authorList>
    </citation>
    <scope>NUCLEOTIDE SEQUENCE [LARGE SCALE GENOMIC DNA]</scope>
    <source>
        <strain evidence="2 3">DSM 22696</strain>
    </source>
</reference>
<dbReference type="PROSITE" id="PS51733">
    <property type="entry name" value="BPL_LPL_CATALYTIC"/>
    <property type="match status" value="1"/>
</dbReference>
<protein>
    <submittedName>
        <fullName evidence="2">Lipoate-protein ligase A</fullName>
    </submittedName>
</protein>
<dbReference type="GO" id="GO:0009249">
    <property type="term" value="P:protein lipoylation"/>
    <property type="evidence" value="ECO:0007669"/>
    <property type="project" value="UniProtKB-ARBA"/>
</dbReference>
<dbReference type="EMBL" id="JQCB01000006">
    <property type="protein sequence ID" value="KRN95974.1"/>
    <property type="molecule type" value="Genomic_DNA"/>
</dbReference>
<dbReference type="GO" id="GO:0140096">
    <property type="term" value="F:catalytic activity, acting on a protein"/>
    <property type="evidence" value="ECO:0007669"/>
    <property type="project" value="UniProtKB-ARBA"/>
</dbReference>
<evidence type="ECO:0000259" key="1">
    <source>
        <dbReference type="PROSITE" id="PS51733"/>
    </source>
</evidence>
<dbReference type="RefSeq" id="WP_225425860.1">
    <property type="nucleotide sequence ID" value="NZ_BJUD01000035.1"/>
</dbReference>
<dbReference type="InterPro" id="IPR004143">
    <property type="entry name" value="BPL_LPL_catalytic"/>
</dbReference>
<dbReference type="AlphaFoldDB" id="A0A0R2L884"/>
<organism evidence="2 3">
    <name type="scientific">Furfurilactobacillus siliginis</name>
    <dbReference type="NCBI Taxonomy" id="348151"/>
    <lineage>
        <taxon>Bacteria</taxon>
        <taxon>Bacillati</taxon>
        <taxon>Bacillota</taxon>
        <taxon>Bacilli</taxon>
        <taxon>Lactobacillales</taxon>
        <taxon>Lactobacillaceae</taxon>
        <taxon>Furfurilactobacillus</taxon>
    </lineage>
</organism>
<dbReference type="InterPro" id="IPR045864">
    <property type="entry name" value="aa-tRNA-synth_II/BPL/LPL"/>
</dbReference>
<dbReference type="PANTHER" id="PTHR43679">
    <property type="entry name" value="OCTANOYLTRANSFERASE LIPM-RELATED"/>
    <property type="match status" value="1"/>
</dbReference>
<dbReference type="InterPro" id="IPR050664">
    <property type="entry name" value="Octanoyltrans_LipM/LipL"/>
</dbReference>
<feature type="domain" description="BPL/LPL catalytic" evidence="1">
    <location>
        <begin position="45"/>
        <end position="228"/>
    </location>
</feature>
<evidence type="ECO:0000313" key="3">
    <source>
        <dbReference type="Proteomes" id="UP000051139"/>
    </source>
</evidence>
<comment type="caution">
    <text evidence="2">The sequence shown here is derived from an EMBL/GenBank/DDBJ whole genome shotgun (WGS) entry which is preliminary data.</text>
</comment>
<dbReference type="PANTHER" id="PTHR43679:SF2">
    <property type="entry name" value="OCTANOYL-[GCVH]:PROTEIN N-OCTANOYLTRANSFERASE"/>
    <property type="match status" value="1"/>
</dbReference>
<evidence type="ECO:0000313" key="2">
    <source>
        <dbReference type="EMBL" id="KRN95974.1"/>
    </source>
</evidence>
<gene>
    <name evidence="2" type="ORF">IV55_GL001645</name>
</gene>
<keyword evidence="3" id="KW-1185">Reference proteome</keyword>
<dbReference type="SUPFAM" id="SSF55681">
    <property type="entry name" value="Class II aaRS and biotin synthetases"/>
    <property type="match status" value="1"/>
</dbReference>
<name>A0A0R2L884_9LACO</name>
<dbReference type="Gene3D" id="3.30.930.10">
    <property type="entry name" value="Bira Bifunctional Protein, Domain 2"/>
    <property type="match status" value="1"/>
</dbReference>
<dbReference type="STRING" id="348151.IV55_GL001645"/>